<protein>
    <submittedName>
        <fullName evidence="2">Uncharacterized protein</fullName>
    </submittedName>
</protein>
<sequence>MTRMQKEQSKPHGGPEVTGKASTAAGMKVEEGTLTASSAGFFARAQIPHVVMRWALLRALSRAADLKSACFSGARFTLRSAL</sequence>
<dbReference type="EMBL" id="JANPWB010000012">
    <property type="protein sequence ID" value="KAJ1117789.1"/>
    <property type="molecule type" value="Genomic_DNA"/>
</dbReference>
<reference evidence="2" key="1">
    <citation type="journal article" date="2022" name="bioRxiv">
        <title>Sequencing and chromosome-scale assembly of the giantPleurodeles waltlgenome.</title>
        <authorList>
            <person name="Brown T."/>
            <person name="Elewa A."/>
            <person name="Iarovenko S."/>
            <person name="Subramanian E."/>
            <person name="Araus A.J."/>
            <person name="Petzold A."/>
            <person name="Susuki M."/>
            <person name="Suzuki K.-i.T."/>
            <person name="Hayashi T."/>
            <person name="Toyoda A."/>
            <person name="Oliveira C."/>
            <person name="Osipova E."/>
            <person name="Leigh N.D."/>
            <person name="Simon A."/>
            <person name="Yun M.H."/>
        </authorList>
    </citation>
    <scope>NUCLEOTIDE SEQUENCE</scope>
    <source>
        <strain evidence="2">20211129_DDA</strain>
        <tissue evidence="2">Liver</tissue>
    </source>
</reference>
<evidence type="ECO:0000256" key="1">
    <source>
        <dbReference type="SAM" id="MobiDB-lite"/>
    </source>
</evidence>
<accession>A0AAV7NRY9</accession>
<keyword evidence="3" id="KW-1185">Reference proteome</keyword>
<dbReference type="Proteomes" id="UP001066276">
    <property type="component" value="Chromosome 8"/>
</dbReference>
<organism evidence="2 3">
    <name type="scientific">Pleurodeles waltl</name>
    <name type="common">Iberian ribbed newt</name>
    <dbReference type="NCBI Taxonomy" id="8319"/>
    <lineage>
        <taxon>Eukaryota</taxon>
        <taxon>Metazoa</taxon>
        <taxon>Chordata</taxon>
        <taxon>Craniata</taxon>
        <taxon>Vertebrata</taxon>
        <taxon>Euteleostomi</taxon>
        <taxon>Amphibia</taxon>
        <taxon>Batrachia</taxon>
        <taxon>Caudata</taxon>
        <taxon>Salamandroidea</taxon>
        <taxon>Salamandridae</taxon>
        <taxon>Pleurodelinae</taxon>
        <taxon>Pleurodeles</taxon>
    </lineage>
</organism>
<comment type="caution">
    <text evidence="2">The sequence shown here is derived from an EMBL/GenBank/DDBJ whole genome shotgun (WGS) entry which is preliminary data.</text>
</comment>
<evidence type="ECO:0000313" key="2">
    <source>
        <dbReference type="EMBL" id="KAJ1117789.1"/>
    </source>
</evidence>
<name>A0AAV7NRY9_PLEWA</name>
<dbReference type="AlphaFoldDB" id="A0AAV7NRY9"/>
<feature type="region of interest" description="Disordered" evidence="1">
    <location>
        <begin position="1"/>
        <end position="25"/>
    </location>
</feature>
<feature type="compositionally biased region" description="Basic and acidic residues" evidence="1">
    <location>
        <begin position="1"/>
        <end position="10"/>
    </location>
</feature>
<gene>
    <name evidence="2" type="ORF">NDU88_005985</name>
</gene>
<evidence type="ECO:0000313" key="3">
    <source>
        <dbReference type="Proteomes" id="UP001066276"/>
    </source>
</evidence>
<proteinExistence type="predicted"/>